<dbReference type="InterPro" id="IPR036770">
    <property type="entry name" value="Ankyrin_rpt-contain_sf"/>
</dbReference>
<dbReference type="Pfam" id="PF12796">
    <property type="entry name" value="Ank_2"/>
    <property type="match status" value="1"/>
</dbReference>
<feature type="region of interest" description="Disordered" evidence="4">
    <location>
        <begin position="89"/>
        <end position="114"/>
    </location>
</feature>
<dbReference type="PROSITE" id="PS50088">
    <property type="entry name" value="ANK_REPEAT"/>
    <property type="match status" value="1"/>
</dbReference>
<dbReference type="Proteomes" id="UP000019132">
    <property type="component" value="Unassembled WGS sequence"/>
</dbReference>
<feature type="repeat" description="ANK" evidence="3">
    <location>
        <begin position="34"/>
        <end position="66"/>
    </location>
</feature>
<dbReference type="EMBL" id="GL376632">
    <property type="status" value="NOT_ANNOTATED_CDS"/>
    <property type="molecule type" value="Genomic_DNA"/>
</dbReference>
<reference evidence="6" key="1">
    <citation type="journal article" date="2010" name="Genome Biol.">
        <title>Genome sequence of the necrotrophic plant pathogen Pythium ultimum reveals original pathogenicity mechanisms and effector repertoire.</title>
        <authorList>
            <person name="Levesque C.A."/>
            <person name="Brouwer H."/>
            <person name="Cano L."/>
            <person name="Hamilton J.P."/>
            <person name="Holt C."/>
            <person name="Huitema E."/>
            <person name="Raffaele S."/>
            <person name="Robideau G.P."/>
            <person name="Thines M."/>
            <person name="Win J."/>
            <person name="Zerillo M.M."/>
            <person name="Beakes G.W."/>
            <person name="Boore J.L."/>
            <person name="Busam D."/>
            <person name="Dumas B."/>
            <person name="Ferriera S."/>
            <person name="Fuerstenberg S.I."/>
            <person name="Gachon C.M."/>
            <person name="Gaulin E."/>
            <person name="Govers F."/>
            <person name="Grenville-Briggs L."/>
            <person name="Horner N."/>
            <person name="Hostetler J."/>
            <person name="Jiang R.H."/>
            <person name="Johnson J."/>
            <person name="Krajaejun T."/>
            <person name="Lin H."/>
            <person name="Meijer H.J."/>
            <person name="Moore B."/>
            <person name="Morris P."/>
            <person name="Phuntmart V."/>
            <person name="Puiu D."/>
            <person name="Shetty J."/>
            <person name="Stajich J.E."/>
            <person name="Tripathy S."/>
            <person name="Wawra S."/>
            <person name="van West P."/>
            <person name="Whitty B.R."/>
            <person name="Coutinho P.M."/>
            <person name="Henrissat B."/>
            <person name="Martin F."/>
            <person name="Thomas P.D."/>
            <person name="Tyler B.M."/>
            <person name="De Vries R.P."/>
            <person name="Kamoun S."/>
            <person name="Yandell M."/>
            <person name="Tisserat N."/>
            <person name="Buell C.R."/>
        </authorList>
    </citation>
    <scope>NUCLEOTIDE SEQUENCE</scope>
    <source>
        <strain evidence="6">DAOM:BR144</strain>
    </source>
</reference>
<evidence type="ECO:0000313" key="6">
    <source>
        <dbReference type="Proteomes" id="UP000019132"/>
    </source>
</evidence>
<dbReference type="PANTHER" id="PTHR24171">
    <property type="entry name" value="ANKYRIN REPEAT DOMAIN-CONTAINING PROTEIN 39-RELATED"/>
    <property type="match status" value="1"/>
</dbReference>
<dbReference type="HOGENOM" id="CLU_2126059_0_0_1"/>
<dbReference type="SUPFAM" id="SSF48403">
    <property type="entry name" value="Ankyrin repeat"/>
    <property type="match status" value="1"/>
</dbReference>
<keyword evidence="2 3" id="KW-0040">ANK repeat</keyword>
<dbReference type="GO" id="GO:0004842">
    <property type="term" value="F:ubiquitin-protein transferase activity"/>
    <property type="evidence" value="ECO:0007669"/>
    <property type="project" value="TreeGrafter"/>
</dbReference>
<sequence length="114" mass="12458">MLQWRLTQAVEQGGMNMVKGLLASGADANMTVGNEWMPLLIAIDRKHRKITQTLLAAGANANVVNNEGDTPLIVAVRNGEIEAPGIIDRRCGHGKSKQKQRNRDFGCRQPAILQ</sequence>
<protein>
    <submittedName>
        <fullName evidence="5">Uncharacterized protein</fullName>
    </submittedName>
</protein>
<dbReference type="InParanoid" id="K3WW15"/>
<keyword evidence="6" id="KW-1185">Reference proteome</keyword>
<proteinExistence type="predicted"/>
<name>K3WW15_GLOUD</name>
<dbReference type="InterPro" id="IPR002110">
    <property type="entry name" value="Ankyrin_rpt"/>
</dbReference>
<evidence type="ECO:0000256" key="1">
    <source>
        <dbReference type="ARBA" id="ARBA00022737"/>
    </source>
</evidence>
<evidence type="ECO:0000256" key="2">
    <source>
        <dbReference type="ARBA" id="ARBA00023043"/>
    </source>
</evidence>
<dbReference type="Gene3D" id="1.25.40.20">
    <property type="entry name" value="Ankyrin repeat-containing domain"/>
    <property type="match status" value="1"/>
</dbReference>
<reference evidence="5" key="3">
    <citation type="submission" date="2015-02" db="UniProtKB">
        <authorList>
            <consortium name="EnsemblProtists"/>
        </authorList>
    </citation>
    <scope>IDENTIFICATION</scope>
    <source>
        <strain evidence="5">DAOM BR144</strain>
    </source>
</reference>
<evidence type="ECO:0000256" key="4">
    <source>
        <dbReference type="SAM" id="MobiDB-lite"/>
    </source>
</evidence>
<dbReference type="AlphaFoldDB" id="K3WW15"/>
<reference evidence="6" key="2">
    <citation type="submission" date="2010-04" db="EMBL/GenBank/DDBJ databases">
        <authorList>
            <person name="Buell R."/>
            <person name="Hamilton J."/>
            <person name="Hostetler J."/>
        </authorList>
    </citation>
    <scope>NUCLEOTIDE SEQUENCE [LARGE SCALE GENOMIC DNA]</scope>
    <source>
        <strain evidence="6">DAOM:BR144</strain>
    </source>
</reference>
<dbReference type="VEuPathDB" id="FungiDB:PYU1_G009145"/>
<keyword evidence="1" id="KW-0677">Repeat</keyword>
<dbReference type="EnsemblProtists" id="PYU1_T009163">
    <property type="protein sequence ID" value="PYU1_T009163"/>
    <property type="gene ID" value="PYU1_G009145"/>
</dbReference>
<accession>K3WW15</accession>
<evidence type="ECO:0000256" key="3">
    <source>
        <dbReference type="PROSITE-ProRule" id="PRU00023"/>
    </source>
</evidence>
<dbReference type="PANTHER" id="PTHR24171:SF8">
    <property type="entry name" value="BRCA1-ASSOCIATED RING DOMAIN PROTEIN 1"/>
    <property type="match status" value="1"/>
</dbReference>
<dbReference type="OMA" id="NEWMPLL"/>
<organism evidence="5 6">
    <name type="scientific">Globisporangium ultimum (strain ATCC 200006 / CBS 805.95 / DAOM BR144)</name>
    <name type="common">Pythium ultimum</name>
    <dbReference type="NCBI Taxonomy" id="431595"/>
    <lineage>
        <taxon>Eukaryota</taxon>
        <taxon>Sar</taxon>
        <taxon>Stramenopiles</taxon>
        <taxon>Oomycota</taxon>
        <taxon>Peronosporomycetes</taxon>
        <taxon>Pythiales</taxon>
        <taxon>Pythiaceae</taxon>
        <taxon>Globisporangium</taxon>
    </lineage>
</organism>
<evidence type="ECO:0000313" key="5">
    <source>
        <dbReference type="EnsemblProtists" id="PYU1_T009163"/>
    </source>
</evidence>
<dbReference type="GO" id="GO:0085020">
    <property type="term" value="P:protein K6-linked ubiquitination"/>
    <property type="evidence" value="ECO:0007669"/>
    <property type="project" value="TreeGrafter"/>
</dbReference>
<dbReference type="SMART" id="SM00248">
    <property type="entry name" value="ANK"/>
    <property type="match status" value="3"/>
</dbReference>